<dbReference type="AlphaFoldDB" id="A0A1H4JC14"/>
<evidence type="ECO:0008006" key="3">
    <source>
        <dbReference type="Google" id="ProtNLM"/>
    </source>
</evidence>
<accession>A0A1H4JC14</accession>
<protein>
    <recommendedName>
        <fullName evidence="3">Phage protein, HK97 gp10 family</fullName>
    </recommendedName>
</protein>
<dbReference type="EMBL" id="FNSO01000003">
    <property type="protein sequence ID" value="SEB43615.1"/>
    <property type="molecule type" value="Genomic_DNA"/>
</dbReference>
<dbReference type="RefSeq" id="WP_244170087.1">
    <property type="nucleotide sequence ID" value="NZ_FNSO01000003.1"/>
</dbReference>
<reference evidence="2" key="1">
    <citation type="submission" date="2016-10" db="EMBL/GenBank/DDBJ databases">
        <authorList>
            <person name="Varghese N."/>
            <person name="Submissions S."/>
        </authorList>
    </citation>
    <scope>NUCLEOTIDE SEQUENCE [LARGE SCALE GENOMIC DNA]</scope>
    <source>
        <strain evidence="2">DSM 44544</strain>
    </source>
</reference>
<proteinExistence type="predicted"/>
<name>A0A1H4JC14_9PSEU</name>
<gene>
    <name evidence="1" type="ORF">SAMN04489727_1728</name>
</gene>
<sequence length="167" mass="18568">MTGVALDLSQPERKLLEMARALRSVEDGKEIKRDIVKQLRRAAGPVRQQVRGAIRQAPSSGRGHPGRSIRSAISQKVQVVAKLNGKAVGARIVAKETSSTRGFTHAPRRFNSAAGWHHQTFGEEPEQFQLGKPGWFDDTIAARKKEFRSAMEDVVKEAARRVARRVH</sequence>
<keyword evidence="2" id="KW-1185">Reference proteome</keyword>
<evidence type="ECO:0000313" key="1">
    <source>
        <dbReference type="EMBL" id="SEB43615.1"/>
    </source>
</evidence>
<dbReference type="Proteomes" id="UP000199622">
    <property type="component" value="Unassembled WGS sequence"/>
</dbReference>
<dbReference type="STRING" id="208445.SAMN04489727_1728"/>
<evidence type="ECO:0000313" key="2">
    <source>
        <dbReference type="Proteomes" id="UP000199622"/>
    </source>
</evidence>
<organism evidence="1 2">
    <name type="scientific">Amycolatopsis tolypomycina</name>
    <dbReference type="NCBI Taxonomy" id="208445"/>
    <lineage>
        <taxon>Bacteria</taxon>
        <taxon>Bacillati</taxon>
        <taxon>Actinomycetota</taxon>
        <taxon>Actinomycetes</taxon>
        <taxon>Pseudonocardiales</taxon>
        <taxon>Pseudonocardiaceae</taxon>
        <taxon>Amycolatopsis</taxon>
    </lineage>
</organism>